<comment type="caution">
    <text evidence="1">The sequence shown here is derived from an EMBL/GenBank/DDBJ whole genome shotgun (WGS) entry which is preliminary data.</text>
</comment>
<gene>
    <name evidence="1" type="ORF">ROSEINA2194_02240</name>
</gene>
<dbReference type="PROSITE" id="PS51257">
    <property type="entry name" value="PROKAR_LIPOPROTEIN"/>
    <property type="match status" value="1"/>
</dbReference>
<protein>
    <submittedName>
        <fullName evidence="1">Uncharacterized protein</fullName>
    </submittedName>
</protein>
<proteinExistence type="predicted"/>
<dbReference type="GeneID" id="75162953"/>
<dbReference type="AlphaFoldDB" id="C0FU19"/>
<evidence type="ECO:0000313" key="1">
    <source>
        <dbReference type="EMBL" id="EEG93835.1"/>
    </source>
</evidence>
<dbReference type="EMBL" id="ACFY01000091">
    <property type="protein sequence ID" value="EEG93835.1"/>
    <property type="molecule type" value="Genomic_DNA"/>
</dbReference>
<dbReference type="RefSeq" id="WP_007886266.1">
    <property type="nucleotide sequence ID" value="NZ_ACFY01000091.1"/>
</dbReference>
<reference evidence="1 2" key="1">
    <citation type="submission" date="2009-02" db="EMBL/GenBank/DDBJ databases">
        <authorList>
            <person name="Fulton L."/>
            <person name="Clifton S."/>
            <person name="Fulton B."/>
            <person name="Xu J."/>
            <person name="Minx P."/>
            <person name="Pepin K.H."/>
            <person name="Johnson M."/>
            <person name="Bhonagiri V."/>
            <person name="Nash W.E."/>
            <person name="Mardis E.R."/>
            <person name="Wilson R.K."/>
        </authorList>
    </citation>
    <scope>NUCLEOTIDE SEQUENCE [LARGE SCALE GENOMIC DNA]</scope>
    <source>
        <strain evidence="1 2">DSM 16841</strain>
    </source>
</reference>
<evidence type="ECO:0000313" key="2">
    <source>
        <dbReference type="Proteomes" id="UP000003561"/>
    </source>
</evidence>
<dbReference type="Proteomes" id="UP000003561">
    <property type="component" value="Unassembled WGS sequence"/>
</dbReference>
<name>C0FU19_9FIRM</name>
<sequence>MLDKKMREKWKRAVLLLGCMALVFSGCGKTGDVKESGAVEPVNEDAQKFWYMY</sequence>
<reference evidence="1 2" key="2">
    <citation type="submission" date="2009-03" db="EMBL/GenBank/DDBJ databases">
        <title>Draft genome sequence of Roseburia inulinivorans (DSM 16841).</title>
        <authorList>
            <person name="Sudarsanam P."/>
            <person name="Ley R."/>
            <person name="Guruge J."/>
            <person name="Turnbaugh P.J."/>
            <person name="Mahowald M."/>
            <person name="Liep D."/>
            <person name="Gordon J."/>
        </authorList>
    </citation>
    <scope>NUCLEOTIDE SEQUENCE [LARGE SCALE GENOMIC DNA]</scope>
    <source>
        <strain evidence="1 2">DSM 16841</strain>
    </source>
</reference>
<organism evidence="1 2">
    <name type="scientific">Roseburia inulinivorans DSM 16841</name>
    <dbReference type="NCBI Taxonomy" id="622312"/>
    <lineage>
        <taxon>Bacteria</taxon>
        <taxon>Bacillati</taxon>
        <taxon>Bacillota</taxon>
        <taxon>Clostridia</taxon>
        <taxon>Lachnospirales</taxon>
        <taxon>Lachnospiraceae</taxon>
        <taxon>Roseburia</taxon>
    </lineage>
</organism>
<accession>C0FU19</accession>